<protein>
    <submittedName>
        <fullName evidence="6">RTA1 like protein-domain-containing protein</fullName>
    </submittedName>
</protein>
<keyword evidence="4 5" id="KW-0472">Membrane</keyword>
<organism evidence="6 7">
    <name type="scientific">Dendryphion nanum</name>
    <dbReference type="NCBI Taxonomy" id="256645"/>
    <lineage>
        <taxon>Eukaryota</taxon>
        <taxon>Fungi</taxon>
        <taxon>Dikarya</taxon>
        <taxon>Ascomycota</taxon>
        <taxon>Pezizomycotina</taxon>
        <taxon>Dothideomycetes</taxon>
        <taxon>Pleosporomycetidae</taxon>
        <taxon>Pleosporales</taxon>
        <taxon>Torulaceae</taxon>
        <taxon>Dendryphion</taxon>
    </lineage>
</organism>
<dbReference type="OrthoDB" id="4521223at2759"/>
<evidence type="ECO:0000256" key="5">
    <source>
        <dbReference type="SAM" id="Phobius"/>
    </source>
</evidence>
<feature type="transmembrane region" description="Helical" evidence="5">
    <location>
        <begin position="90"/>
        <end position="112"/>
    </location>
</feature>
<sequence length="308" mass="33948">MTIPPAAPPYCVKVDNNECTIERTLYGYRPSIGANGFFAGFFGLCLVIHLVLGIRHKTWTFMIAMSLGCVGEMIGYIGRIMLYNNAYDELGFQIQICCLIISPAFISGAIYLTLKHIVLSFGTAWSRLGPNWYTWIFIGCDIFSLVLQGAGGGIAATADPGTSMQDVGTNLMIAGVIFQVVCLAFFGYFLAEYTIRTRRHRNELSVESTSLFHDTKFRCFAGGLLLAYITVFTRCVYRIPELTGGWRSELMRNEAEFIALEGVMIVIAAAALTIFHPGYFFPALANTIGSKKSKSVSEDSSIAMMDRA</sequence>
<feature type="transmembrane region" description="Helical" evidence="5">
    <location>
        <begin position="132"/>
        <end position="151"/>
    </location>
</feature>
<dbReference type="AlphaFoldDB" id="A0A9P9IHN6"/>
<evidence type="ECO:0000256" key="1">
    <source>
        <dbReference type="ARBA" id="ARBA00004141"/>
    </source>
</evidence>
<comment type="caution">
    <text evidence="6">The sequence shown here is derived from an EMBL/GenBank/DDBJ whole genome shotgun (WGS) entry which is preliminary data.</text>
</comment>
<evidence type="ECO:0000256" key="2">
    <source>
        <dbReference type="ARBA" id="ARBA00022692"/>
    </source>
</evidence>
<accession>A0A9P9IHN6</accession>
<evidence type="ECO:0000313" key="7">
    <source>
        <dbReference type="Proteomes" id="UP000700596"/>
    </source>
</evidence>
<reference evidence="6" key="1">
    <citation type="journal article" date="2021" name="Nat. Commun.">
        <title>Genetic determinants of endophytism in the Arabidopsis root mycobiome.</title>
        <authorList>
            <person name="Mesny F."/>
            <person name="Miyauchi S."/>
            <person name="Thiergart T."/>
            <person name="Pickel B."/>
            <person name="Atanasova L."/>
            <person name="Karlsson M."/>
            <person name="Huettel B."/>
            <person name="Barry K.W."/>
            <person name="Haridas S."/>
            <person name="Chen C."/>
            <person name="Bauer D."/>
            <person name="Andreopoulos W."/>
            <person name="Pangilinan J."/>
            <person name="LaButti K."/>
            <person name="Riley R."/>
            <person name="Lipzen A."/>
            <person name="Clum A."/>
            <person name="Drula E."/>
            <person name="Henrissat B."/>
            <person name="Kohler A."/>
            <person name="Grigoriev I.V."/>
            <person name="Martin F.M."/>
            <person name="Hacquard S."/>
        </authorList>
    </citation>
    <scope>NUCLEOTIDE SEQUENCE</scope>
    <source>
        <strain evidence="6">MPI-CAGE-CH-0243</strain>
    </source>
</reference>
<feature type="transmembrane region" description="Helical" evidence="5">
    <location>
        <begin position="59"/>
        <end position="78"/>
    </location>
</feature>
<feature type="transmembrane region" description="Helical" evidence="5">
    <location>
        <begin position="32"/>
        <end position="52"/>
    </location>
</feature>
<dbReference type="InterPro" id="IPR007568">
    <property type="entry name" value="RTA1"/>
</dbReference>
<dbReference type="Proteomes" id="UP000700596">
    <property type="component" value="Unassembled WGS sequence"/>
</dbReference>
<evidence type="ECO:0000256" key="4">
    <source>
        <dbReference type="ARBA" id="ARBA00023136"/>
    </source>
</evidence>
<keyword evidence="7" id="KW-1185">Reference proteome</keyword>
<evidence type="ECO:0000313" key="6">
    <source>
        <dbReference type="EMBL" id="KAH7119690.1"/>
    </source>
</evidence>
<dbReference type="PANTHER" id="PTHR31465">
    <property type="entry name" value="PROTEIN RTA1-RELATED"/>
    <property type="match status" value="1"/>
</dbReference>
<feature type="transmembrane region" description="Helical" evidence="5">
    <location>
        <begin position="171"/>
        <end position="191"/>
    </location>
</feature>
<keyword evidence="2 5" id="KW-0812">Transmembrane</keyword>
<dbReference type="GO" id="GO:0005886">
    <property type="term" value="C:plasma membrane"/>
    <property type="evidence" value="ECO:0007669"/>
    <property type="project" value="TreeGrafter"/>
</dbReference>
<keyword evidence="3 5" id="KW-1133">Transmembrane helix</keyword>
<comment type="subcellular location">
    <subcellularLocation>
        <location evidence="1">Membrane</location>
        <topology evidence="1">Multi-pass membrane protein</topology>
    </subcellularLocation>
</comment>
<name>A0A9P9IHN6_9PLEO</name>
<dbReference type="GO" id="GO:0000324">
    <property type="term" value="C:fungal-type vacuole"/>
    <property type="evidence" value="ECO:0007669"/>
    <property type="project" value="TreeGrafter"/>
</dbReference>
<gene>
    <name evidence="6" type="ORF">B0J11DRAFT_66301</name>
</gene>
<evidence type="ECO:0000256" key="3">
    <source>
        <dbReference type="ARBA" id="ARBA00022989"/>
    </source>
</evidence>
<feature type="transmembrane region" description="Helical" evidence="5">
    <location>
        <begin position="259"/>
        <end position="285"/>
    </location>
</feature>
<proteinExistence type="predicted"/>
<dbReference type="Pfam" id="PF04479">
    <property type="entry name" value="RTA1"/>
    <property type="match status" value="1"/>
</dbReference>
<dbReference type="PANTHER" id="PTHR31465:SF8">
    <property type="entry name" value="DOMAIN PROTEIN, PUTATIVE (AFU_ORTHOLOGUE AFUA_6G14140)-RELATED"/>
    <property type="match status" value="1"/>
</dbReference>
<dbReference type="EMBL" id="JAGMWT010000011">
    <property type="protein sequence ID" value="KAH7119690.1"/>
    <property type="molecule type" value="Genomic_DNA"/>
</dbReference>